<dbReference type="PANTHER" id="PTHR11207:SF0">
    <property type="entry name" value="RIBONUCLEASE 3"/>
    <property type="match status" value="1"/>
</dbReference>
<dbReference type="Gene3D" id="1.10.1520.10">
    <property type="entry name" value="Ribonuclease III domain"/>
    <property type="match status" value="1"/>
</dbReference>
<feature type="region of interest" description="Disordered" evidence="16">
    <location>
        <begin position="208"/>
        <end position="233"/>
    </location>
</feature>
<keyword evidence="15" id="KW-0699">rRNA-binding</keyword>
<comment type="subcellular location">
    <subcellularLocation>
        <location evidence="2 15">Cytoplasm</location>
    </subcellularLocation>
</comment>
<accession>A0A6L8W6T4</accession>
<dbReference type="NCBIfam" id="TIGR02191">
    <property type="entry name" value="RNaseIII"/>
    <property type="match status" value="1"/>
</dbReference>
<evidence type="ECO:0000256" key="3">
    <source>
        <dbReference type="ARBA" id="ARBA00010183"/>
    </source>
</evidence>
<comment type="similarity">
    <text evidence="3">Belongs to the ribonuclease III family.</text>
</comment>
<evidence type="ECO:0000256" key="10">
    <source>
        <dbReference type="ARBA" id="ARBA00022723"/>
    </source>
</evidence>
<feature type="domain" description="DRBM" evidence="17">
    <location>
        <begin position="163"/>
        <end position="232"/>
    </location>
</feature>
<dbReference type="InterPro" id="IPR011907">
    <property type="entry name" value="RNase_III"/>
</dbReference>
<keyword evidence="9 15" id="KW-0540">Nuclease</keyword>
<comment type="cofactor">
    <cofactor evidence="15">
        <name>Mg(2+)</name>
        <dbReference type="ChEBI" id="CHEBI:18420"/>
    </cofactor>
</comment>
<evidence type="ECO:0000259" key="18">
    <source>
        <dbReference type="PROSITE" id="PS50142"/>
    </source>
</evidence>
<feature type="active site" evidence="15">
    <location>
        <position position="127"/>
    </location>
</feature>
<dbReference type="PANTHER" id="PTHR11207">
    <property type="entry name" value="RIBONUCLEASE III"/>
    <property type="match status" value="1"/>
</dbReference>
<evidence type="ECO:0000256" key="9">
    <source>
        <dbReference type="ARBA" id="ARBA00022722"/>
    </source>
</evidence>
<dbReference type="SMART" id="SM00358">
    <property type="entry name" value="DSRM"/>
    <property type="match status" value="1"/>
</dbReference>
<dbReference type="GO" id="GO:0006397">
    <property type="term" value="P:mRNA processing"/>
    <property type="evidence" value="ECO:0007669"/>
    <property type="project" value="UniProtKB-UniRule"/>
</dbReference>
<dbReference type="EMBL" id="WTUW01000002">
    <property type="protein sequence ID" value="MZR30778.1"/>
    <property type="molecule type" value="Genomic_DNA"/>
</dbReference>
<organism evidence="19 20">
    <name type="scientific">Sneathiella litorea</name>
    <dbReference type="NCBI Taxonomy" id="2606216"/>
    <lineage>
        <taxon>Bacteria</taxon>
        <taxon>Pseudomonadati</taxon>
        <taxon>Pseudomonadota</taxon>
        <taxon>Alphaproteobacteria</taxon>
        <taxon>Sneathiellales</taxon>
        <taxon>Sneathiellaceae</taxon>
        <taxon>Sneathiella</taxon>
    </lineage>
</organism>
<evidence type="ECO:0000256" key="15">
    <source>
        <dbReference type="HAMAP-Rule" id="MF_00104"/>
    </source>
</evidence>
<keyword evidence="6 15" id="KW-0698">rRNA processing</keyword>
<evidence type="ECO:0000313" key="19">
    <source>
        <dbReference type="EMBL" id="MZR30778.1"/>
    </source>
</evidence>
<evidence type="ECO:0000256" key="7">
    <source>
        <dbReference type="ARBA" id="ARBA00022664"/>
    </source>
</evidence>
<evidence type="ECO:0000256" key="2">
    <source>
        <dbReference type="ARBA" id="ARBA00004496"/>
    </source>
</evidence>
<comment type="function">
    <text evidence="15">Digests double-stranded RNA. Involved in the processing of primary rRNA transcript to yield the immediate precursors to the large and small rRNAs (23S and 16S). Processes some mRNAs, and tRNAs when they are encoded in the rRNA operon. Processes pre-crRNA and tracrRNA of type II CRISPR loci if present in the organism.</text>
</comment>
<evidence type="ECO:0000256" key="12">
    <source>
        <dbReference type="ARBA" id="ARBA00022801"/>
    </source>
</evidence>
<keyword evidence="14 15" id="KW-0694">RNA-binding</keyword>
<feature type="binding site" evidence="15">
    <location>
        <position position="124"/>
    </location>
    <ligand>
        <name>Mg(2+)</name>
        <dbReference type="ChEBI" id="CHEBI:18420"/>
    </ligand>
</feature>
<evidence type="ECO:0000256" key="5">
    <source>
        <dbReference type="ARBA" id="ARBA00022490"/>
    </source>
</evidence>
<evidence type="ECO:0000256" key="4">
    <source>
        <dbReference type="ARBA" id="ARBA00011738"/>
    </source>
</evidence>
<evidence type="ECO:0000256" key="1">
    <source>
        <dbReference type="ARBA" id="ARBA00000109"/>
    </source>
</evidence>
<keyword evidence="13 15" id="KW-0460">Magnesium</keyword>
<evidence type="ECO:0000256" key="8">
    <source>
        <dbReference type="ARBA" id="ARBA00022694"/>
    </source>
</evidence>
<keyword evidence="10 15" id="KW-0479">Metal-binding</keyword>
<dbReference type="FunFam" id="1.10.1520.10:FF:000001">
    <property type="entry name" value="Ribonuclease 3"/>
    <property type="match status" value="1"/>
</dbReference>
<keyword evidence="12 15" id="KW-0378">Hydrolase</keyword>
<dbReference type="GO" id="GO:0005737">
    <property type="term" value="C:cytoplasm"/>
    <property type="evidence" value="ECO:0007669"/>
    <property type="project" value="UniProtKB-SubCell"/>
</dbReference>
<dbReference type="GO" id="GO:0046872">
    <property type="term" value="F:metal ion binding"/>
    <property type="evidence" value="ECO:0007669"/>
    <property type="project" value="UniProtKB-KW"/>
</dbReference>
<dbReference type="CDD" id="cd10845">
    <property type="entry name" value="DSRM_RNAse_III_family"/>
    <property type="match status" value="1"/>
</dbReference>
<evidence type="ECO:0000259" key="17">
    <source>
        <dbReference type="PROSITE" id="PS50137"/>
    </source>
</evidence>
<dbReference type="SUPFAM" id="SSF69065">
    <property type="entry name" value="RNase III domain-like"/>
    <property type="match status" value="1"/>
</dbReference>
<feature type="binding site" evidence="15">
    <location>
        <position position="127"/>
    </location>
    <ligand>
        <name>Mg(2+)</name>
        <dbReference type="ChEBI" id="CHEBI:18420"/>
    </ligand>
</feature>
<proteinExistence type="inferred from homology"/>
<dbReference type="Pfam" id="PF00035">
    <property type="entry name" value="dsrm"/>
    <property type="match status" value="1"/>
</dbReference>
<evidence type="ECO:0000256" key="16">
    <source>
        <dbReference type="SAM" id="MobiDB-lite"/>
    </source>
</evidence>
<dbReference type="GO" id="GO:0010468">
    <property type="term" value="P:regulation of gene expression"/>
    <property type="evidence" value="ECO:0007669"/>
    <property type="project" value="TreeGrafter"/>
</dbReference>
<dbReference type="GO" id="GO:0003725">
    <property type="term" value="F:double-stranded RNA binding"/>
    <property type="evidence" value="ECO:0007669"/>
    <property type="project" value="TreeGrafter"/>
</dbReference>
<protein>
    <recommendedName>
        <fullName evidence="15">Ribonuclease 3</fullName>
        <ecNumber evidence="15">3.1.26.3</ecNumber>
    </recommendedName>
    <alternativeName>
        <fullName evidence="15">Ribonuclease III</fullName>
        <shortName evidence="15">RNase III</shortName>
    </alternativeName>
</protein>
<dbReference type="CDD" id="cd00593">
    <property type="entry name" value="RIBOc"/>
    <property type="match status" value="1"/>
</dbReference>
<dbReference type="InterPro" id="IPR014720">
    <property type="entry name" value="dsRBD_dom"/>
</dbReference>
<keyword evidence="5 15" id="KW-0963">Cytoplasm</keyword>
<reference evidence="19 20" key="1">
    <citation type="submission" date="2019-12" db="EMBL/GenBank/DDBJ databases">
        <title>Snethiella sp. nov. sp. isolated from sea sand.</title>
        <authorList>
            <person name="Kim J."/>
            <person name="Jeong S.E."/>
            <person name="Jung H.S."/>
            <person name="Jeon C.O."/>
        </authorList>
    </citation>
    <scope>NUCLEOTIDE SEQUENCE [LARGE SCALE GENOMIC DNA]</scope>
    <source>
        <strain evidence="19 20">DP05</strain>
    </source>
</reference>
<keyword evidence="8 15" id="KW-0819">tRNA processing</keyword>
<name>A0A6L8W6T4_9PROT</name>
<dbReference type="Pfam" id="PF14622">
    <property type="entry name" value="Ribonucleas_3_3"/>
    <property type="match status" value="1"/>
</dbReference>
<evidence type="ECO:0000256" key="14">
    <source>
        <dbReference type="ARBA" id="ARBA00022884"/>
    </source>
</evidence>
<dbReference type="SMART" id="SM00535">
    <property type="entry name" value="RIBOc"/>
    <property type="match status" value="1"/>
</dbReference>
<dbReference type="PROSITE" id="PS50137">
    <property type="entry name" value="DS_RBD"/>
    <property type="match status" value="1"/>
</dbReference>
<dbReference type="InterPro" id="IPR000999">
    <property type="entry name" value="RNase_III_dom"/>
</dbReference>
<evidence type="ECO:0000256" key="11">
    <source>
        <dbReference type="ARBA" id="ARBA00022759"/>
    </source>
</evidence>
<dbReference type="GO" id="GO:0008033">
    <property type="term" value="P:tRNA processing"/>
    <property type="evidence" value="ECO:0007669"/>
    <property type="project" value="UniProtKB-KW"/>
</dbReference>
<dbReference type="GO" id="GO:0004525">
    <property type="term" value="F:ribonuclease III activity"/>
    <property type="evidence" value="ECO:0007669"/>
    <property type="project" value="UniProtKB-UniRule"/>
</dbReference>
<dbReference type="SUPFAM" id="SSF54768">
    <property type="entry name" value="dsRNA-binding domain-like"/>
    <property type="match status" value="1"/>
</dbReference>
<evidence type="ECO:0000313" key="20">
    <source>
        <dbReference type="Proteomes" id="UP000476030"/>
    </source>
</evidence>
<dbReference type="GO" id="GO:0019843">
    <property type="term" value="F:rRNA binding"/>
    <property type="evidence" value="ECO:0007669"/>
    <property type="project" value="UniProtKB-KW"/>
</dbReference>
<dbReference type="GO" id="GO:0006364">
    <property type="term" value="P:rRNA processing"/>
    <property type="evidence" value="ECO:0007669"/>
    <property type="project" value="UniProtKB-UniRule"/>
</dbReference>
<evidence type="ECO:0000256" key="13">
    <source>
        <dbReference type="ARBA" id="ARBA00022842"/>
    </source>
</evidence>
<dbReference type="PROSITE" id="PS00517">
    <property type="entry name" value="RNASE_3_1"/>
    <property type="match status" value="1"/>
</dbReference>
<comment type="subunit">
    <text evidence="4 15">Homodimer.</text>
</comment>
<comment type="caution">
    <text evidence="19">The sequence shown here is derived from an EMBL/GenBank/DDBJ whole genome shotgun (WGS) entry which is preliminary data.</text>
</comment>
<dbReference type="Proteomes" id="UP000476030">
    <property type="component" value="Unassembled WGS sequence"/>
</dbReference>
<feature type="binding site" evidence="15">
    <location>
        <position position="51"/>
    </location>
    <ligand>
        <name>Mg(2+)</name>
        <dbReference type="ChEBI" id="CHEBI:18420"/>
    </ligand>
</feature>
<dbReference type="InterPro" id="IPR036389">
    <property type="entry name" value="RNase_III_sf"/>
</dbReference>
<dbReference type="HAMAP" id="MF_00104">
    <property type="entry name" value="RNase_III"/>
    <property type="match status" value="1"/>
</dbReference>
<keyword evidence="7 15" id="KW-0507">mRNA processing</keyword>
<dbReference type="AlphaFoldDB" id="A0A6L8W6T4"/>
<dbReference type="GO" id="GO:0042802">
    <property type="term" value="F:identical protein binding"/>
    <property type="evidence" value="ECO:0007669"/>
    <property type="project" value="UniProtKB-ARBA"/>
</dbReference>
<evidence type="ECO:0000256" key="6">
    <source>
        <dbReference type="ARBA" id="ARBA00022552"/>
    </source>
</evidence>
<dbReference type="Gene3D" id="3.30.160.20">
    <property type="match status" value="1"/>
</dbReference>
<dbReference type="EC" id="3.1.26.3" evidence="15"/>
<keyword evidence="11 15" id="KW-0255">Endonuclease</keyword>
<gene>
    <name evidence="15 19" type="primary">rnc</name>
    <name evidence="19" type="ORF">GQE98_09050</name>
</gene>
<dbReference type="FunFam" id="3.30.160.20:FF:000003">
    <property type="entry name" value="Ribonuclease 3"/>
    <property type="match status" value="1"/>
</dbReference>
<sequence>MPGQAKNPEELAVLLDHEFKDISLLKAAVTHSSLIKGKGSKAKGEDYDRLEFLGDRVLGLIISEELFRRFETAEAGQLSRRYNAQVRRETLAEIGLKMGLQDYIQMADDLSAAGGRENPSILEDVMEAVIAALYLDGGFRAAHKFIKSKWWPRFDHKDASKKDAKSALQEWVAKTGRSLPCYSVVEETGPDHDRRFKVMVEIPDYAPATGSASSKRAAEQKAAAKMLKELQSD</sequence>
<keyword evidence="20" id="KW-1185">Reference proteome</keyword>
<feature type="domain" description="RNase III" evidence="18">
    <location>
        <begin position="8"/>
        <end position="138"/>
    </location>
</feature>
<feature type="active site" evidence="15">
    <location>
        <position position="55"/>
    </location>
</feature>
<dbReference type="PROSITE" id="PS50142">
    <property type="entry name" value="RNASE_3_2"/>
    <property type="match status" value="1"/>
</dbReference>
<comment type="catalytic activity">
    <reaction evidence="1 15">
        <text>Endonucleolytic cleavage to 5'-phosphomonoester.</text>
        <dbReference type="EC" id="3.1.26.3"/>
    </reaction>
</comment>
<dbReference type="RefSeq" id="WP_161315330.1">
    <property type="nucleotide sequence ID" value="NZ_WTUW01000002.1"/>
</dbReference>